<keyword evidence="3" id="KW-1185">Reference proteome</keyword>
<dbReference type="CDD" id="cd04301">
    <property type="entry name" value="NAT_SF"/>
    <property type="match status" value="1"/>
</dbReference>
<dbReference type="Pfam" id="PF00583">
    <property type="entry name" value="Acetyltransf_1"/>
    <property type="match status" value="1"/>
</dbReference>
<evidence type="ECO:0000313" key="3">
    <source>
        <dbReference type="Proteomes" id="UP000193224"/>
    </source>
</evidence>
<sequence>MNGYGNGNITLRLARDENFEGIWPILRSVIRAGETYAIDPQISRDGAFDLWMQSPRATYVAEVGGEILGTYYIKTNHAGGGAHVCTCDYLVAEAARGQGLAAWMCEHSQAEALKLGYRAMQYNLVLSTNTHAVHLSHKLGFDTVGRLPTAFDHPKMGLIDALVMYKWLEF</sequence>
<dbReference type="InterPro" id="IPR000182">
    <property type="entry name" value="GNAT_dom"/>
</dbReference>
<dbReference type="InterPro" id="IPR052742">
    <property type="entry name" value="Mito_N-acetyltransferase"/>
</dbReference>
<protein>
    <submittedName>
        <fullName evidence="2">Acetyltransferase (GNAT) family protein</fullName>
    </submittedName>
</protein>
<feature type="domain" description="N-acetyltransferase" evidence="1">
    <location>
        <begin position="9"/>
        <end position="169"/>
    </location>
</feature>
<dbReference type="EMBL" id="FWXB01000001">
    <property type="protein sequence ID" value="SMC10445.1"/>
    <property type="molecule type" value="Genomic_DNA"/>
</dbReference>
<proteinExistence type="predicted"/>
<dbReference type="Gene3D" id="3.40.630.30">
    <property type="match status" value="1"/>
</dbReference>
<evidence type="ECO:0000313" key="2">
    <source>
        <dbReference type="EMBL" id="SMC10445.1"/>
    </source>
</evidence>
<accession>A0A1X7BLF1</accession>
<gene>
    <name evidence="2" type="ORF">ROA7745_00252</name>
</gene>
<reference evidence="2 3" key="1">
    <citation type="submission" date="2017-03" db="EMBL/GenBank/DDBJ databases">
        <authorList>
            <person name="Afonso C.L."/>
            <person name="Miller P.J."/>
            <person name="Scott M.A."/>
            <person name="Spackman E."/>
            <person name="Goraichik I."/>
            <person name="Dimitrov K.M."/>
            <person name="Suarez D.L."/>
            <person name="Swayne D.E."/>
        </authorList>
    </citation>
    <scope>NUCLEOTIDE SEQUENCE [LARGE SCALE GENOMIC DNA]</scope>
    <source>
        <strain evidence="2 3">CECT 7745</strain>
    </source>
</reference>
<dbReference type="AlphaFoldDB" id="A0A1X7BLF1"/>
<organism evidence="2 3">
    <name type="scientific">Roseovarius aestuarii</name>
    <dbReference type="NCBI Taxonomy" id="475083"/>
    <lineage>
        <taxon>Bacteria</taxon>
        <taxon>Pseudomonadati</taxon>
        <taxon>Pseudomonadota</taxon>
        <taxon>Alphaproteobacteria</taxon>
        <taxon>Rhodobacterales</taxon>
        <taxon>Roseobacteraceae</taxon>
        <taxon>Roseovarius</taxon>
    </lineage>
</organism>
<dbReference type="RefSeq" id="WP_223412839.1">
    <property type="nucleotide sequence ID" value="NZ_FWXB01000001.1"/>
</dbReference>
<dbReference type="InterPro" id="IPR016181">
    <property type="entry name" value="Acyl_CoA_acyltransferase"/>
</dbReference>
<dbReference type="GO" id="GO:0016747">
    <property type="term" value="F:acyltransferase activity, transferring groups other than amino-acyl groups"/>
    <property type="evidence" value="ECO:0007669"/>
    <property type="project" value="InterPro"/>
</dbReference>
<dbReference type="PROSITE" id="PS51186">
    <property type="entry name" value="GNAT"/>
    <property type="match status" value="1"/>
</dbReference>
<evidence type="ECO:0000259" key="1">
    <source>
        <dbReference type="PROSITE" id="PS51186"/>
    </source>
</evidence>
<dbReference type="SUPFAM" id="SSF55729">
    <property type="entry name" value="Acyl-CoA N-acyltransferases (Nat)"/>
    <property type="match status" value="1"/>
</dbReference>
<keyword evidence="2" id="KW-0808">Transferase</keyword>
<name>A0A1X7BLF1_9RHOB</name>
<dbReference type="PANTHER" id="PTHR43138:SF1">
    <property type="entry name" value="N-ACETYLTRANSFERASE ACA1"/>
    <property type="match status" value="1"/>
</dbReference>
<dbReference type="Proteomes" id="UP000193224">
    <property type="component" value="Unassembled WGS sequence"/>
</dbReference>
<dbReference type="PANTHER" id="PTHR43138">
    <property type="entry name" value="ACETYLTRANSFERASE, GNAT FAMILY"/>
    <property type="match status" value="1"/>
</dbReference>